<evidence type="ECO:0000313" key="6">
    <source>
        <dbReference type="Proteomes" id="UP000004295"/>
    </source>
</evidence>
<dbReference type="PANTHER" id="PTHR42756">
    <property type="entry name" value="TRANSCRIPTIONAL REGULATOR, MARR"/>
    <property type="match status" value="1"/>
</dbReference>
<proteinExistence type="predicted"/>
<sequence length="238" mass="27565">MNSYQLIAQLLPELEAYGAICPEGEETDLASFSAFLSERVRYRADRLPGGQEVPKTEQDEVLLEAAMAREISHLFRYMRGYFRKALRSNKSVITMDDYTYLVCLLRIPMMTKTELNNLNVMEKTSGTEVINRLLRRGLIEQHVNEEDHRSFYVSITEKGREEVVKLFPELKKIVTIFFSGITLPQKIVLHQLHQRLADCNQVFFLEHRDENIEELYRRVNEKVAGETSPGIEGQGDSY</sequence>
<dbReference type="eggNOG" id="COG1846">
    <property type="taxonomic scope" value="Bacteria"/>
</dbReference>
<dbReference type="GeneID" id="93365501"/>
<organism evidence="5 6">
    <name type="scientific">Porphyromonas endodontalis (strain ATCC 35406 / DSM 24491 / JCM 8526 / CCUG 16442 / BCRC 14492 / NCTC 13058 / HG 370)</name>
    <name type="common">Bacteroides endodontalis</name>
    <dbReference type="NCBI Taxonomy" id="553175"/>
    <lineage>
        <taxon>Bacteria</taxon>
        <taxon>Pseudomonadati</taxon>
        <taxon>Bacteroidota</taxon>
        <taxon>Bacteroidia</taxon>
        <taxon>Bacteroidales</taxon>
        <taxon>Porphyromonadaceae</taxon>
        <taxon>Porphyromonas</taxon>
    </lineage>
</organism>
<dbReference type="SUPFAM" id="SSF46785">
    <property type="entry name" value="Winged helix' DNA-binding domain"/>
    <property type="match status" value="1"/>
</dbReference>
<dbReference type="PROSITE" id="PS50995">
    <property type="entry name" value="HTH_MARR_2"/>
    <property type="match status" value="1"/>
</dbReference>
<dbReference type="InterPro" id="IPR036388">
    <property type="entry name" value="WH-like_DNA-bd_sf"/>
</dbReference>
<name>C3J7T8_POREA</name>
<evidence type="ECO:0000256" key="2">
    <source>
        <dbReference type="ARBA" id="ARBA00023125"/>
    </source>
</evidence>
<dbReference type="SMART" id="SM00347">
    <property type="entry name" value="HTH_MARR"/>
    <property type="match status" value="1"/>
</dbReference>
<comment type="caution">
    <text evidence="5">The sequence shown here is derived from an EMBL/GenBank/DDBJ whole genome shotgun (WGS) entry which is preliminary data.</text>
</comment>
<dbReference type="Pfam" id="PF13463">
    <property type="entry name" value="HTH_27"/>
    <property type="match status" value="1"/>
</dbReference>
<evidence type="ECO:0000259" key="4">
    <source>
        <dbReference type="PROSITE" id="PS50995"/>
    </source>
</evidence>
<dbReference type="EMBL" id="ACNN01000005">
    <property type="protein sequence ID" value="EEN83658.1"/>
    <property type="molecule type" value="Genomic_DNA"/>
</dbReference>
<keyword evidence="2" id="KW-0238">DNA-binding</keyword>
<accession>C3J7T8</accession>
<dbReference type="AlphaFoldDB" id="C3J7T8"/>
<dbReference type="InterPro" id="IPR036390">
    <property type="entry name" value="WH_DNA-bd_sf"/>
</dbReference>
<dbReference type="PANTHER" id="PTHR42756:SF1">
    <property type="entry name" value="TRANSCRIPTIONAL REPRESSOR OF EMRAB OPERON"/>
    <property type="match status" value="1"/>
</dbReference>
<dbReference type="Proteomes" id="UP000004295">
    <property type="component" value="Unassembled WGS sequence"/>
</dbReference>
<evidence type="ECO:0000313" key="5">
    <source>
        <dbReference type="EMBL" id="EEN83658.1"/>
    </source>
</evidence>
<evidence type="ECO:0000256" key="3">
    <source>
        <dbReference type="ARBA" id="ARBA00023163"/>
    </source>
</evidence>
<dbReference type="Gene3D" id="1.10.10.10">
    <property type="entry name" value="Winged helix-like DNA-binding domain superfamily/Winged helix DNA-binding domain"/>
    <property type="match status" value="1"/>
</dbReference>
<dbReference type="InterPro" id="IPR000835">
    <property type="entry name" value="HTH_MarR-typ"/>
</dbReference>
<dbReference type="GO" id="GO:0003700">
    <property type="term" value="F:DNA-binding transcription factor activity"/>
    <property type="evidence" value="ECO:0007669"/>
    <property type="project" value="InterPro"/>
</dbReference>
<dbReference type="RefSeq" id="WP_004332125.1">
    <property type="nucleotide sequence ID" value="NZ_ACNN01000005.1"/>
</dbReference>
<keyword evidence="3" id="KW-0804">Transcription</keyword>
<reference evidence="5 6" key="1">
    <citation type="submission" date="2009-04" db="EMBL/GenBank/DDBJ databases">
        <authorList>
            <person name="Sebastian Y."/>
            <person name="Madupu R."/>
            <person name="Durkin A.S."/>
            <person name="Torralba M."/>
            <person name="Methe B."/>
            <person name="Sutton G.G."/>
            <person name="Strausberg R.L."/>
            <person name="Nelson K.E."/>
        </authorList>
    </citation>
    <scope>NUCLEOTIDE SEQUENCE [LARGE SCALE GENOMIC DNA]</scope>
    <source>
        <strain evidence="6">ATCC 35406 / DSM 24491 / JCM 8526 / CCUG 16442 / BCRC 14492 / NCTC 13058 / HG 370</strain>
    </source>
</reference>
<gene>
    <name evidence="5" type="ORF">POREN0001_1181</name>
</gene>
<keyword evidence="6" id="KW-1185">Reference proteome</keyword>
<feature type="domain" description="HTH marR-type" evidence="4">
    <location>
        <begin position="64"/>
        <end position="198"/>
    </location>
</feature>
<evidence type="ECO:0000256" key="1">
    <source>
        <dbReference type="ARBA" id="ARBA00023015"/>
    </source>
</evidence>
<protein>
    <submittedName>
        <fullName evidence="5">Transcriptional regulator, MarR family</fullName>
    </submittedName>
</protein>
<dbReference type="GO" id="GO:0003677">
    <property type="term" value="F:DNA binding"/>
    <property type="evidence" value="ECO:0007669"/>
    <property type="project" value="UniProtKB-KW"/>
</dbReference>
<keyword evidence="1" id="KW-0805">Transcription regulation</keyword>
<dbReference type="STRING" id="553175.POREN0001_1181"/>